<dbReference type="Gene3D" id="2.70.70.10">
    <property type="entry name" value="Glucose Permease (Domain IIA)"/>
    <property type="match status" value="1"/>
</dbReference>
<dbReference type="PANTHER" id="PTHR21666">
    <property type="entry name" value="PEPTIDASE-RELATED"/>
    <property type="match status" value="1"/>
</dbReference>
<protein>
    <recommendedName>
        <fullName evidence="3">M23ase beta-sheet core domain-containing protein</fullName>
    </recommendedName>
</protein>
<organism evidence="4 5">
    <name type="scientific">Candidatus Zambryskibacteria bacterium CG10_big_fil_rev_8_21_14_0_10_34_34</name>
    <dbReference type="NCBI Taxonomy" id="1975114"/>
    <lineage>
        <taxon>Bacteria</taxon>
        <taxon>Candidatus Zambryskiibacteriota</taxon>
    </lineage>
</organism>
<dbReference type="InterPro" id="IPR050570">
    <property type="entry name" value="Cell_wall_metabolism_enzyme"/>
</dbReference>
<dbReference type="CDD" id="cd12797">
    <property type="entry name" value="M23_peptidase"/>
    <property type="match status" value="1"/>
</dbReference>
<dbReference type="AlphaFoldDB" id="A0A2H0R1E4"/>
<keyword evidence="2" id="KW-0732">Signal</keyword>
<keyword evidence="1" id="KW-0175">Coiled coil</keyword>
<proteinExistence type="predicted"/>
<feature type="chain" id="PRO_5013937272" description="M23ase beta-sheet core domain-containing protein" evidence="2">
    <location>
        <begin position="26"/>
        <end position="424"/>
    </location>
</feature>
<dbReference type="Gene3D" id="6.10.250.3150">
    <property type="match status" value="1"/>
</dbReference>
<evidence type="ECO:0000313" key="4">
    <source>
        <dbReference type="EMBL" id="PIR40323.1"/>
    </source>
</evidence>
<feature type="domain" description="M23ase beta-sheet core" evidence="3">
    <location>
        <begin position="293"/>
        <end position="386"/>
    </location>
</feature>
<evidence type="ECO:0000259" key="3">
    <source>
        <dbReference type="Pfam" id="PF01551"/>
    </source>
</evidence>
<dbReference type="Proteomes" id="UP000230828">
    <property type="component" value="Unassembled WGS sequence"/>
</dbReference>
<reference evidence="4 5" key="1">
    <citation type="submission" date="2017-09" db="EMBL/GenBank/DDBJ databases">
        <title>Depth-based differentiation of microbial function through sediment-hosted aquifers and enrichment of novel symbionts in the deep terrestrial subsurface.</title>
        <authorList>
            <person name="Probst A.J."/>
            <person name="Ladd B."/>
            <person name="Jarett J.K."/>
            <person name="Geller-Mcgrath D.E."/>
            <person name="Sieber C.M."/>
            <person name="Emerson J.B."/>
            <person name="Anantharaman K."/>
            <person name="Thomas B.C."/>
            <person name="Malmstrom R."/>
            <person name="Stieglmeier M."/>
            <person name="Klingl A."/>
            <person name="Woyke T."/>
            <person name="Ryan C.M."/>
            <person name="Banfield J.F."/>
        </authorList>
    </citation>
    <scope>NUCLEOTIDE SEQUENCE [LARGE SCALE GENOMIC DNA]</scope>
    <source>
        <strain evidence="4">CG10_big_fil_rev_8_21_14_0_10_34_34</strain>
    </source>
</reference>
<evidence type="ECO:0000256" key="2">
    <source>
        <dbReference type="SAM" id="SignalP"/>
    </source>
</evidence>
<feature type="coiled-coil region" evidence="1">
    <location>
        <begin position="28"/>
        <end position="62"/>
    </location>
</feature>
<name>A0A2H0R1E4_9BACT</name>
<dbReference type="InterPro" id="IPR016047">
    <property type="entry name" value="M23ase_b-sheet_dom"/>
</dbReference>
<dbReference type="InterPro" id="IPR011055">
    <property type="entry name" value="Dup_hybrid_motif"/>
</dbReference>
<feature type="coiled-coil region" evidence="1">
    <location>
        <begin position="217"/>
        <end position="248"/>
    </location>
</feature>
<dbReference type="EMBL" id="PCXM01000009">
    <property type="protein sequence ID" value="PIR40323.1"/>
    <property type="molecule type" value="Genomic_DNA"/>
</dbReference>
<gene>
    <name evidence="4" type="ORF">COV33_00380</name>
</gene>
<evidence type="ECO:0000256" key="1">
    <source>
        <dbReference type="SAM" id="Coils"/>
    </source>
</evidence>
<evidence type="ECO:0000313" key="5">
    <source>
        <dbReference type="Proteomes" id="UP000230828"/>
    </source>
</evidence>
<dbReference type="Pfam" id="PF01551">
    <property type="entry name" value="Peptidase_M23"/>
    <property type="match status" value="1"/>
</dbReference>
<accession>A0A2H0R1E4</accession>
<dbReference type="PANTHER" id="PTHR21666:SF270">
    <property type="entry name" value="MUREIN HYDROLASE ACTIVATOR ENVC"/>
    <property type="match status" value="1"/>
</dbReference>
<feature type="signal peptide" evidence="2">
    <location>
        <begin position="1"/>
        <end position="25"/>
    </location>
</feature>
<dbReference type="GO" id="GO:0004222">
    <property type="term" value="F:metalloendopeptidase activity"/>
    <property type="evidence" value="ECO:0007669"/>
    <property type="project" value="TreeGrafter"/>
</dbReference>
<comment type="caution">
    <text evidence="4">The sequence shown here is derived from an EMBL/GenBank/DDBJ whole genome shotgun (WGS) entry which is preliminary data.</text>
</comment>
<sequence length="424" mass="47726">MSSKKIITLILILFLMLNISSISFAQSIDELKQNINNHGDKIKKLEEEIKVYEKEIEIVGGQAKTLQSAVQVLDINQKKIGTEIKKTETNIQKTSLTIDSLGGEIGNIEQKISSNEEAIAKILNNMRQSDEETLIESFLINKSLADVFDQYESVTQFQKKVRDQSKELALYKNELSDKKIITEKEKNKLISFKSNLGDQNKILEINKKEKSNLLTTTKNKEEEYKKILAERQAEKERFEKELFEYESQLKKAIDPKSYPSSGKGIFSPPLDNIYITQYFGKTVDAKRLYSSGTHNGIDFRASRGTPIKAVLDGIVKGFGNTDEQKGCYSYGKWILIDHPNGLSTLYAHLDLIKVSAGQTIKTGEVIGYSGQTGYSTGPHLHLTVYASQGIIGIQKYSSSINCKNVSIPIADVKAYLDPMIYFKF</sequence>
<dbReference type="SUPFAM" id="SSF51261">
    <property type="entry name" value="Duplicated hybrid motif"/>
    <property type="match status" value="1"/>
</dbReference>